<dbReference type="Proteomes" id="UP000203987">
    <property type="component" value="Genome"/>
</dbReference>
<dbReference type="Gene3D" id="3.90.190.10">
    <property type="entry name" value="Protein tyrosine phosphatase superfamily"/>
    <property type="match status" value="1"/>
</dbReference>
<proteinExistence type="inferred from homology"/>
<reference evidence="5 6" key="1">
    <citation type="journal article" date="2007" name="J. Virol.">
        <title>Genomic and morphological features of a banchine polydnavirus: comparison with bracoviruses and ichnoviruses.</title>
        <authorList>
            <person name="Lapointe R."/>
            <person name="Tanaka K."/>
            <person name="Barney W.E."/>
            <person name="Whitfield J.B."/>
            <person name="Banks J.C."/>
            <person name="Beliveau C."/>
            <person name="Stoltz D."/>
            <person name="Webb B.A."/>
            <person name="Cusson M."/>
        </authorList>
    </citation>
    <scope>NUCLEOTIDE SEQUENCE [LARGE SCALE GENOMIC DNA]</scope>
</reference>
<evidence type="ECO:0000313" key="5">
    <source>
        <dbReference type="EMBL" id="BAF45530.1"/>
    </source>
</evidence>
<evidence type="ECO:0000259" key="4">
    <source>
        <dbReference type="PROSITE" id="PS50056"/>
    </source>
</evidence>
<name>A2PZV8_9VIRU</name>
<accession>A2PZV8</accession>
<evidence type="ECO:0000256" key="2">
    <source>
        <dbReference type="SAM" id="MobiDB-lite"/>
    </source>
</evidence>
<dbReference type="InterPro" id="IPR000387">
    <property type="entry name" value="Tyr_Pase_dom"/>
</dbReference>
<feature type="compositionally biased region" description="Polar residues" evidence="2">
    <location>
        <begin position="1"/>
        <end position="15"/>
    </location>
</feature>
<dbReference type="SUPFAM" id="SSF52799">
    <property type="entry name" value="(Phosphotyrosine protein) phosphatases II"/>
    <property type="match status" value="1"/>
</dbReference>
<feature type="domain" description="Tyrosine-protein phosphatase" evidence="3">
    <location>
        <begin position="69"/>
        <end position="309"/>
    </location>
</feature>
<feature type="domain" description="Tyrosine specific protein phosphatases" evidence="4">
    <location>
        <begin position="245"/>
        <end position="300"/>
    </location>
</feature>
<dbReference type="EMBL" id="AB289974">
    <property type="protein sequence ID" value="BAF45530.1"/>
    <property type="molecule type" value="Genomic_DNA"/>
</dbReference>
<dbReference type="RefSeq" id="YP_001029397.1">
    <property type="nucleotide sequence ID" value="NC_008902.1"/>
</dbReference>
<dbReference type="InterPro" id="IPR003595">
    <property type="entry name" value="Tyr_Pase_cat"/>
</dbReference>
<dbReference type="PROSITE" id="PS50056">
    <property type="entry name" value="TYR_PHOSPHATASE_2"/>
    <property type="match status" value="1"/>
</dbReference>
<feature type="compositionally biased region" description="Acidic residues" evidence="2">
    <location>
        <begin position="16"/>
        <end position="25"/>
    </location>
</feature>
<organism evidence="5 6">
    <name type="scientific">Ichnoviriform fumiferanae</name>
    <dbReference type="NCBI Taxonomy" id="419435"/>
    <lineage>
        <taxon>Viruses</taxon>
        <taxon>Viruses incertae sedis</taxon>
        <taxon>Polydnaviriformidae</taxon>
        <taxon>Ichnoviriform</taxon>
    </lineage>
</organism>
<protein>
    <submittedName>
        <fullName evidence="5">GfV-B62-ORF1</fullName>
    </submittedName>
</protein>
<dbReference type="InterPro" id="IPR029021">
    <property type="entry name" value="Prot-tyrosine_phosphatase-like"/>
</dbReference>
<dbReference type="GeneID" id="5179585"/>
<dbReference type="InterPro" id="IPR050348">
    <property type="entry name" value="Protein-Tyr_Phosphatase"/>
</dbReference>
<evidence type="ECO:0000259" key="3">
    <source>
        <dbReference type="PROSITE" id="PS50055"/>
    </source>
</evidence>
<evidence type="ECO:0000313" key="6">
    <source>
        <dbReference type="Proteomes" id="UP000203987"/>
    </source>
</evidence>
<dbReference type="InterPro" id="IPR000242">
    <property type="entry name" value="PTP_cat"/>
</dbReference>
<dbReference type="PROSITE" id="PS50055">
    <property type="entry name" value="TYR_PHOSPHATASE_PTP"/>
    <property type="match status" value="1"/>
</dbReference>
<dbReference type="PRINTS" id="PR00700">
    <property type="entry name" value="PRTYPHPHTASE"/>
</dbReference>
<dbReference type="PANTHER" id="PTHR19134">
    <property type="entry name" value="RECEPTOR-TYPE TYROSINE-PROTEIN PHOSPHATASE"/>
    <property type="match status" value="1"/>
</dbReference>
<dbReference type="PANTHER" id="PTHR19134:SF449">
    <property type="entry name" value="TYROSINE-PROTEIN PHOSPHATASE 1"/>
    <property type="match status" value="1"/>
</dbReference>
<comment type="similarity">
    <text evidence="1">Belongs to the protein-tyrosine phosphatase family.</text>
</comment>
<feature type="region of interest" description="Disordered" evidence="2">
    <location>
        <begin position="1"/>
        <end position="25"/>
    </location>
</feature>
<dbReference type="OrthoDB" id="30818at10239"/>
<dbReference type="SMART" id="SM00404">
    <property type="entry name" value="PTPc_motif"/>
    <property type="match status" value="1"/>
</dbReference>
<dbReference type="Pfam" id="PF00102">
    <property type="entry name" value="Y_phosphatase"/>
    <property type="match status" value="1"/>
</dbReference>
<sequence length="318" mass="36563">MGNSWSDDSLTTIADSDSESSDTYPEDCEILEVKNQERVLSTPCHLELYAARTSSTDSPKSYTFDLSADEQRTRYYEIPCSSQLRVTSANDLPTTSSNSNPINGYYVDGFRMKRKFIIIEAPSNESMDDFYHMLWKNESQVVVILTTEHQNEIDPCWPTTLGEQFRGNYIVSTKKIYEKNYYTQYFFEIVSDATSSDRPRKVNLYHYTQWPIFGNSANENKLIAFILAVNAKMLENFFEASLVAPVIVHGNAEVGRAETFCAIDICFEQWFTTRRLNVLNTVKHIRSQRYGSVITANQNGLIIRILKELVKQDVLLKY</sequence>
<evidence type="ECO:0000256" key="1">
    <source>
        <dbReference type="ARBA" id="ARBA00009580"/>
    </source>
</evidence>
<dbReference type="SMART" id="SM00194">
    <property type="entry name" value="PTPc"/>
    <property type="match status" value="1"/>
</dbReference>
<dbReference type="CDD" id="cd00047">
    <property type="entry name" value="PTPc"/>
    <property type="match status" value="1"/>
</dbReference>
<dbReference type="KEGG" id="vg:5179585"/>
<dbReference type="GO" id="GO:0004725">
    <property type="term" value="F:protein tyrosine phosphatase activity"/>
    <property type="evidence" value="ECO:0007669"/>
    <property type="project" value="InterPro"/>
</dbReference>